<dbReference type="SUPFAM" id="SSF54495">
    <property type="entry name" value="UBC-like"/>
    <property type="match status" value="1"/>
</dbReference>
<evidence type="ECO:0000313" key="5">
    <source>
        <dbReference type="WBParaSite" id="DME_0000300501-mRNA-1"/>
    </source>
</evidence>
<dbReference type="CDD" id="cd24163">
    <property type="entry name" value="RWDD2_C"/>
    <property type="match status" value="1"/>
</dbReference>
<dbReference type="PANTHER" id="PTHR15955">
    <property type="entry name" value="RWD DOMAIN CONTAINING PROTEIN 2"/>
    <property type="match status" value="1"/>
</dbReference>
<dbReference type="PIRSF" id="PIRSF038021">
    <property type="entry name" value="UCP038021_RWDD2"/>
    <property type="match status" value="1"/>
</dbReference>
<reference evidence="2 4" key="2">
    <citation type="submission" date="2018-11" db="EMBL/GenBank/DDBJ databases">
        <authorList>
            <consortium name="Pathogen Informatics"/>
        </authorList>
    </citation>
    <scope>NUCLEOTIDE SEQUENCE [LARGE SCALE GENOMIC DNA]</scope>
</reference>
<dbReference type="AlphaFoldDB" id="A0A0N4U7N5"/>
<protein>
    <submittedName>
        <fullName evidence="5">DUF1115 domain-containing protein</fullName>
    </submittedName>
</protein>
<dbReference type="EMBL" id="UYYG01001159">
    <property type="protein sequence ID" value="VDN57191.1"/>
    <property type="molecule type" value="Genomic_DNA"/>
</dbReference>
<accession>A0A0N4U7N5</accession>
<proteinExistence type="predicted"/>
<dbReference type="Pfam" id="PF06544">
    <property type="entry name" value="Prp3_C"/>
    <property type="match status" value="1"/>
</dbReference>
<dbReference type="Proteomes" id="UP000038040">
    <property type="component" value="Unplaced"/>
</dbReference>
<evidence type="ECO:0000313" key="4">
    <source>
        <dbReference type="Proteomes" id="UP000274756"/>
    </source>
</evidence>
<dbReference type="OrthoDB" id="432412at2759"/>
<keyword evidence="4" id="KW-1185">Reference proteome</keyword>
<reference evidence="5" key="1">
    <citation type="submission" date="2017-02" db="UniProtKB">
        <authorList>
            <consortium name="WormBaseParasite"/>
        </authorList>
    </citation>
    <scope>IDENTIFICATION</scope>
</reference>
<sequence length="253" mass="29918">MDDNKDHCALLLLDEIKLLKSMYNTNELKFAENEDGIHNFYFQKIDDINIEIVIQFNDGYPLLFKPSVYIRSPSVDSFNFNKNLREYIDKCPIGQPLANDIIFWVQDNIHRYKQLPDQLSEKKPTDDTKGIYSRLWIYSHHLYSNVKRRNIEKKAKDLDLNGLSCPGKPGVIIIEGQQEKCQEFWDEIRSWSWRRIVLRHSEESTDPANFIRLRKFHELYIESKDGRTSDMSILKNTLADVNLEYGFKFLFGI</sequence>
<feature type="domain" description="Small nuclear ribonucleoprotein Prp3 C-terminal" evidence="1">
    <location>
        <begin position="136"/>
        <end position="202"/>
    </location>
</feature>
<dbReference type="Proteomes" id="UP000274756">
    <property type="component" value="Unassembled WGS sequence"/>
</dbReference>
<dbReference type="WBParaSite" id="DME_0000300501-mRNA-1">
    <property type="protein sequence ID" value="DME_0000300501-mRNA-1"/>
    <property type="gene ID" value="DME_0000300501"/>
</dbReference>
<name>A0A0N4U7N5_DRAME</name>
<evidence type="ECO:0000313" key="2">
    <source>
        <dbReference type="EMBL" id="VDN57191.1"/>
    </source>
</evidence>
<dbReference type="Gene3D" id="3.10.110.10">
    <property type="entry name" value="Ubiquitin Conjugating Enzyme"/>
    <property type="match status" value="1"/>
</dbReference>
<dbReference type="InterPro" id="IPR017359">
    <property type="entry name" value="Phi-like"/>
</dbReference>
<dbReference type="STRING" id="318479.A0A0N4U7N5"/>
<evidence type="ECO:0000313" key="3">
    <source>
        <dbReference type="Proteomes" id="UP000038040"/>
    </source>
</evidence>
<organism evidence="3 5">
    <name type="scientific">Dracunculus medinensis</name>
    <name type="common">Guinea worm</name>
    <dbReference type="NCBI Taxonomy" id="318479"/>
    <lineage>
        <taxon>Eukaryota</taxon>
        <taxon>Metazoa</taxon>
        <taxon>Ecdysozoa</taxon>
        <taxon>Nematoda</taxon>
        <taxon>Chromadorea</taxon>
        <taxon>Rhabditida</taxon>
        <taxon>Spirurina</taxon>
        <taxon>Dracunculoidea</taxon>
        <taxon>Dracunculidae</taxon>
        <taxon>Dracunculus</taxon>
    </lineage>
</organism>
<dbReference type="InterPro" id="IPR059181">
    <property type="entry name" value="RWDD2A-B_C"/>
</dbReference>
<dbReference type="InterPro" id="IPR010541">
    <property type="entry name" value="Prp3_C"/>
</dbReference>
<dbReference type="PANTHER" id="PTHR15955:SF8">
    <property type="entry name" value="RWD DOMAIN-CONTAINING PROTEIN 2B-RELATED"/>
    <property type="match status" value="1"/>
</dbReference>
<gene>
    <name evidence="2" type="ORF">DME_LOCUS7164</name>
</gene>
<dbReference type="InterPro" id="IPR016135">
    <property type="entry name" value="UBQ-conjugating_enzyme/RWD"/>
</dbReference>
<evidence type="ECO:0000259" key="1">
    <source>
        <dbReference type="Pfam" id="PF06544"/>
    </source>
</evidence>